<dbReference type="GO" id="GO:0008697">
    <property type="term" value="F:4-deoxy-L-threo-5-hexosulose-uronate ketol-isomerase activity"/>
    <property type="evidence" value="ECO:0007669"/>
    <property type="project" value="UniProtKB-UniRule"/>
</dbReference>
<dbReference type="PANTHER" id="PTHR38461">
    <property type="entry name" value="4-DEOXY-L-THREO-5-HEXOSULOSE-URONATE KETOL-ISOMERASE"/>
    <property type="match status" value="1"/>
</dbReference>
<dbReference type="Pfam" id="PF04962">
    <property type="entry name" value="KduI"/>
    <property type="match status" value="1"/>
</dbReference>
<comment type="cofactor">
    <cofactor evidence="6">
        <name>Zn(2+)</name>
        <dbReference type="ChEBI" id="CHEBI:29105"/>
    </cofactor>
    <text evidence="6">Binds 1 zinc ion per subunit.</text>
</comment>
<comment type="function">
    <text evidence="6">Catalyzes the isomerization of 5-dehydro-4-deoxy-D-glucuronate to 3-deoxy-D-glycero-2,5-hexodiulosonate.</text>
</comment>
<keyword evidence="3 6" id="KW-0479">Metal-binding</keyword>
<dbReference type="EMBL" id="FNZK01000001">
    <property type="protein sequence ID" value="SEI86588.1"/>
    <property type="molecule type" value="Genomic_DNA"/>
</dbReference>
<dbReference type="GO" id="GO:0042840">
    <property type="term" value="P:D-glucuronate catabolic process"/>
    <property type="evidence" value="ECO:0007669"/>
    <property type="project" value="TreeGrafter"/>
</dbReference>
<comment type="catalytic activity">
    <reaction evidence="1 6">
        <text>5-dehydro-4-deoxy-D-glucuronate = 3-deoxy-D-glycero-2,5-hexodiulosonate</text>
        <dbReference type="Rhea" id="RHEA:23896"/>
        <dbReference type="ChEBI" id="CHEBI:17117"/>
        <dbReference type="ChEBI" id="CHEBI:29071"/>
        <dbReference type="EC" id="5.3.1.17"/>
    </reaction>
</comment>
<evidence type="ECO:0000313" key="7">
    <source>
        <dbReference type="EMBL" id="SEI86588.1"/>
    </source>
</evidence>
<keyword evidence="4 6" id="KW-0862">Zinc</keyword>
<dbReference type="InterPro" id="IPR027449">
    <property type="entry name" value="KduI_N"/>
</dbReference>
<feature type="binding site" evidence="6">
    <location>
        <position position="201"/>
    </location>
    <ligand>
        <name>Zn(2+)</name>
        <dbReference type="ChEBI" id="CHEBI:29105"/>
    </ligand>
</feature>
<evidence type="ECO:0000256" key="5">
    <source>
        <dbReference type="ARBA" id="ARBA00023235"/>
    </source>
</evidence>
<dbReference type="HAMAP" id="MF_00687">
    <property type="entry name" value="KduI"/>
    <property type="match status" value="1"/>
</dbReference>
<dbReference type="InterPro" id="IPR021120">
    <property type="entry name" value="KduI/IolB_isomerase"/>
</dbReference>
<dbReference type="PANTHER" id="PTHR38461:SF1">
    <property type="entry name" value="4-DEOXY-L-THREO-5-HEXOSULOSE-URONATE KETOL-ISOMERASE"/>
    <property type="match status" value="1"/>
</dbReference>
<dbReference type="GO" id="GO:0019698">
    <property type="term" value="P:D-galacturonate catabolic process"/>
    <property type="evidence" value="ECO:0007669"/>
    <property type="project" value="TreeGrafter"/>
</dbReference>
<dbReference type="GO" id="GO:0045490">
    <property type="term" value="P:pectin catabolic process"/>
    <property type="evidence" value="ECO:0007669"/>
    <property type="project" value="UniProtKB-UniRule"/>
</dbReference>
<dbReference type="InterPro" id="IPR014710">
    <property type="entry name" value="RmlC-like_jellyroll"/>
</dbReference>
<dbReference type="CDD" id="cd20491">
    <property type="entry name" value="cupin_KduI_C"/>
    <property type="match status" value="1"/>
</dbReference>
<dbReference type="Gene3D" id="2.60.120.10">
    <property type="entry name" value="Jelly Rolls"/>
    <property type="match status" value="1"/>
</dbReference>
<dbReference type="Gene3D" id="2.60.120.520">
    <property type="entry name" value="pectin degrading enzyme 5-keto 4- deoxyuronate isomerase, domain 1"/>
    <property type="match status" value="1"/>
</dbReference>
<dbReference type="PIRSF" id="PIRSF006625">
    <property type="entry name" value="KduI"/>
    <property type="match status" value="1"/>
</dbReference>
<feature type="binding site" evidence="6">
    <location>
        <position position="243"/>
    </location>
    <ligand>
        <name>Zn(2+)</name>
        <dbReference type="ChEBI" id="CHEBI:29105"/>
    </ligand>
</feature>
<evidence type="ECO:0000256" key="4">
    <source>
        <dbReference type="ARBA" id="ARBA00022833"/>
    </source>
</evidence>
<name>A0A1H6U2K4_9FIRM</name>
<sequence length="276" mass="31529">MEVRYSVNPKDVKRFTTDELRDEFLIQGLFQSEIQMVYSHVDRMIQGSVAPTSPRELKVKAGENMGVSYFLERRELGIINIGGSGKVDVDGTVYDLVRTDGLYVGMGAKKVVFSSDDTKNPAKFYFNSAPAHKTYPTVKIERSSITPRHLGSIETSNERNLYQYIIPGRVESCQLVMGMTALEPGNMWNSMPCHTHERRMEVYMYFDLPETDVVMHYMGQPQETRHVVMHNEEAIISPSWSIHAGVGTHNYTFIWGMVGENQEFDDMDNIKIPDLR</sequence>
<protein>
    <recommendedName>
        <fullName evidence="6">4-deoxy-L-threo-5-hexosulose-uronate ketol-isomerase</fullName>
        <ecNumber evidence="6">5.3.1.17</ecNumber>
    </recommendedName>
    <alternativeName>
        <fullName evidence="6">5-keto-4-deoxyuronate isomerase</fullName>
    </alternativeName>
    <alternativeName>
        <fullName evidence="6">DKI isomerase</fullName>
    </alternativeName>
</protein>
<feature type="binding site" evidence="6">
    <location>
        <position position="194"/>
    </location>
    <ligand>
        <name>Zn(2+)</name>
        <dbReference type="ChEBI" id="CHEBI:29105"/>
    </ligand>
</feature>
<evidence type="ECO:0000313" key="8">
    <source>
        <dbReference type="Proteomes" id="UP000199662"/>
    </source>
</evidence>
<dbReference type="Proteomes" id="UP000199662">
    <property type="component" value="Unassembled WGS sequence"/>
</dbReference>
<dbReference type="InterPro" id="IPR007045">
    <property type="entry name" value="KduI"/>
</dbReference>
<dbReference type="STRING" id="84035.SAMN05660742_101279"/>
<evidence type="ECO:0000256" key="6">
    <source>
        <dbReference type="HAMAP-Rule" id="MF_00687"/>
    </source>
</evidence>
<dbReference type="SUPFAM" id="SSF51182">
    <property type="entry name" value="RmlC-like cupins"/>
    <property type="match status" value="1"/>
</dbReference>
<evidence type="ECO:0000256" key="2">
    <source>
        <dbReference type="ARBA" id="ARBA00008086"/>
    </source>
</evidence>
<proteinExistence type="inferred from homology"/>
<comment type="pathway">
    <text evidence="6">Glycan metabolism; pectin degradation; 2-dehydro-3-deoxy-D-gluconate from pectin: step 4/5.</text>
</comment>
<dbReference type="InterPro" id="IPR011051">
    <property type="entry name" value="RmlC_Cupin_sf"/>
</dbReference>
<accession>A0A1H6U2K4</accession>
<evidence type="ECO:0000256" key="3">
    <source>
        <dbReference type="ARBA" id="ARBA00022723"/>
    </source>
</evidence>
<dbReference type="UniPathway" id="UPA00545">
    <property type="reaction ID" value="UER00826"/>
</dbReference>
<comment type="similarity">
    <text evidence="2 6">Belongs to the KduI family.</text>
</comment>
<dbReference type="RefSeq" id="WP_091828522.1">
    <property type="nucleotide sequence ID" value="NZ_FNZK01000001.1"/>
</dbReference>
<gene>
    <name evidence="6" type="primary">kduI</name>
    <name evidence="7" type="ORF">SAMN05660742_101279</name>
</gene>
<dbReference type="NCBIfam" id="NF002091">
    <property type="entry name" value="PRK00924.1"/>
    <property type="match status" value="1"/>
</dbReference>
<evidence type="ECO:0000256" key="1">
    <source>
        <dbReference type="ARBA" id="ARBA00000552"/>
    </source>
</evidence>
<dbReference type="AlphaFoldDB" id="A0A1H6U2K4"/>
<keyword evidence="5 6" id="KW-0413">Isomerase</keyword>
<organism evidence="7 8">
    <name type="scientific">Propionispira arboris</name>
    <dbReference type="NCBI Taxonomy" id="84035"/>
    <lineage>
        <taxon>Bacteria</taxon>
        <taxon>Bacillati</taxon>
        <taxon>Bacillota</taxon>
        <taxon>Negativicutes</taxon>
        <taxon>Selenomonadales</taxon>
        <taxon>Selenomonadaceae</taxon>
        <taxon>Propionispira</taxon>
    </lineage>
</organism>
<reference evidence="7 8" key="1">
    <citation type="submission" date="2016-10" db="EMBL/GenBank/DDBJ databases">
        <authorList>
            <person name="de Groot N.N."/>
        </authorList>
    </citation>
    <scope>NUCLEOTIDE SEQUENCE [LARGE SCALE GENOMIC DNA]</scope>
    <source>
        <strain evidence="7 8">DSM 2179</strain>
    </source>
</reference>
<keyword evidence="8" id="KW-1185">Reference proteome</keyword>
<dbReference type="EC" id="5.3.1.17" evidence="6"/>
<dbReference type="GO" id="GO:0008270">
    <property type="term" value="F:zinc ion binding"/>
    <property type="evidence" value="ECO:0007669"/>
    <property type="project" value="UniProtKB-UniRule"/>
</dbReference>
<dbReference type="CDD" id="cd20294">
    <property type="entry name" value="cupin_KduI_N"/>
    <property type="match status" value="1"/>
</dbReference>
<feature type="binding site" evidence="6">
    <location>
        <position position="196"/>
    </location>
    <ligand>
        <name>Zn(2+)</name>
        <dbReference type="ChEBI" id="CHEBI:29105"/>
    </ligand>
</feature>